<dbReference type="EMBL" id="APJX01000013">
    <property type="protein sequence ID" value="EMS77675.1"/>
    <property type="molecule type" value="Genomic_DNA"/>
</dbReference>
<comment type="caution">
    <text evidence="2">The sequence shown here is derived from an EMBL/GenBank/DDBJ whole genome shotgun (WGS) entry which is preliminary data.</text>
</comment>
<evidence type="ECO:0000256" key="1">
    <source>
        <dbReference type="SAM" id="Phobius"/>
    </source>
</evidence>
<feature type="transmembrane region" description="Helical" evidence="1">
    <location>
        <begin position="351"/>
        <end position="371"/>
    </location>
</feature>
<reference evidence="2 3" key="1">
    <citation type="journal article" date="2013" name="Genome Announc.">
        <title>Draft Genome Sequence of Desulfotignum phosphitoxidans DSM 13687 Strain FiPS-3.</title>
        <authorList>
            <person name="Poehlein A."/>
            <person name="Daniel R."/>
            <person name="Simeonova D.D."/>
        </authorList>
    </citation>
    <scope>NUCLEOTIDE SEQUENCE [LARGE SCALE GENOMIC DNA]</scope>
    <source>
        <strain evidence="2 3">DSM 13687</strain>
    </source>
</reference>
<dbReference type="AlphaFoldDB" id="S0FSL8"/>
<dbReference type="RefSeq" id="WP_006968369.1">
    <property type="nucleotide sequence ID" value="NZ_APJX01000013.1"/>
</dbReference>
<proteinExistence type="predicted"/>
<evidence type="ECO:0000313" key="2">
    <source>
        <dbReference type="EMBL" id="EMS77675.1"/>
    </source>
</evidence>
<name>S0FSL8_9BACT</name>
<organism evidence="2 3">
    <name type="scientific">Desulfotignum phosphitoxidans DSM 13687</name>
    <dbReference type="NCBI Taxonomy" id="1286635"/>
    <lineage>
        <taxon>Bacteria</taxon>
        <taxon>Pseudomonadati</taxon>
        <taxon>Thermodesulfobacteriota</taxon>
        <taxon>Desulfobacteria</taxon>
        <taxon>Desulfobacterales</taxon>
        <taxon>Desulfobacteraceae</taxon>
        <taxon>Desulfotignum</taxon>
    </lineage>
</organism>
<gene>
    <name evidence="2" type="ORF">Dpo_13c00730</name>
</gene>
<feature type="transmembrane region" description="Helical" evidence="1">
    <location>
        <begin position="308"/>
        <end position="331"/>
    </location>
</feature>
<accession>S0FSL8</accession>
<keyword evidence="1" id="KW-1133">Transmembrane helix</keyword>
<sequence>MLFPKALYDVEQRRKNRVPEYLPVLQYRNRTHEILQEDSLTNKTYQLSGIEVERDQDHPQLVRLKRVNPENIDNPYIFEAEVIDGSGNEFEPTRELSEESNGVLIKQYFAIFTYKFKTPVKPRQKRWIRIEFSTEKAAIYHPARIRGRILWLLDTLKYNFHLMGPLDVLNIFLERIALTKYNNDRELSAANNHAKKRNELLLFRKAIHEIEEKIISWINKSQTTYHDITIHVFPLKFRTLQSIYSVGKIRPRGVMPNYLPLENNGVKSKPSWKRRVYDWHAENIHDRTHDTFSLFITGHYTNRALKGVLLFMAIWFVFGVILPSFISHGLAWIGNDTIAAVIQWYQKVTKWIFIEYPWIGFLSSIFIGVYYNQITDFFRKSKGWLKIS</sequence>
<evidence type="ECO:0000313" key="3">
    <source>
        <dbReference type="Proteomes" id="UP000014216"/>
    </source>
</evidence>
<keyword evidence="1" id="KW-0812">Transmembrane</keyword>
<keyword evidence="3" id="KW-1185">Reference proteome</keyword>
<keyword evidence="1" id="KW-0472">Membrane</keyword>
<protein>
    <submittedName>
        <fullName evidence="2">Uncharacterized protein</fullName>
    </submittedName>
</protein>
<dbReference type="Proteomes" id="UP000014216">
    <property type="component" value="Unassembled WGS sequence"/>
</dbReference>